<accession>A0A235FE18</accession>
<dbReference type="Proteomes" id="UP000215059">
    <property type="component" value="Unassembled WGS sequence"/>
</dbReference>
<dbReference type="OrthoDB" id="2087420at2"/>
<dbReference type="EMBL" id="NOII01000001">
    <property type="protein sequence ID" value="OYD59561.1"/>
    <property type="molecule type" value="Genomic_DNA"/>
</dbReference>
<evidence type="ECO:0000313" key="1">
    <source>
        <dbReference type="EMBL" id="OYD59561.1"/>
    </source>
</evidence>
<sequence length="215" mass="24023">MKLAGNKKKILLIYGGLILAAAVVLGSVKMLEGGSLPSLPLMETAALKKKVEEKEGSPVSLGNQKELDFLKKFKTLTYEKAVAFQDGAEDDVQNIISKQHGYLNDLAGYGGADVFNGEAESYSSEWNELKHDIEWLRSSGFAASRVWNDMDRAKALAFVAVYYDDSMSLRYLHRIFHDLDVKLNDYEDKDNQYWNATDAFGDNSDNVQDHLDGAR</sequence>
<dbReference type="AlphaFoldDB" id="A0A235FE18"/>
<dbReference type="RefSeq" id="WP_094251522.1">
    <property type="nucleotide sequence ID" value="NZ_JBHLXL010000001.1"/>
</dbReference>
<evidence type="ECO:0000313" key="2">
    <source>
        <dbReference type="Proteomes" id="UP000215059"/>
    </source>
</evidence>
<reference evidence="1 2" key="1">
    <citation type="submission" date="2017-07" db="EMBL/GenBank/DDBJ databases">
        <title>Fictibacillus sp. nov. GDSW-R2A3 Genome sequencing and assembly.</title>
        <authorList>
            <person name="Mayilraj S."/>
        </authorList>
    </citation>
    <scope>NUCLEOTIDE SEQUENCE [LARGE SCALE GENOMIC DNA]</scope>
    <source>
        <strain evidence="1 2">GDSW-R2A3</strain>
    </source>
</reference>
<organism evidence="1 2">
    <name type="scientific">Fictibacillus aquaticus</name>
    <dbReference type="NCBI Taxonomy" id="2021314"/>
    <lineage>
        <taxon>Bacteria</taxon>
        <taxon>Bacillati</taxon>
        <taxon>Bacillota</taxon>
        <taxon>Bacilli</taxon>
        <taxon>Bacillales</taxon>
        <taxon>Fictibacillaceae</taxon>
        <taxon>Fictibacillus</taxon>
    </lineage>
</organism>
<protein>
    <submittedName>
        <fullName evidence="1">Uncharacterized protein</fullName>
    </submittedName>
</protein>
<keyword evidence="2" id="KW-1185">Reference proteome</keyword>
<comment type="caution">
    <text evidence="1">The sequence shown here is derived from an EMBL/GenBank/DDBJ whole genome shotgun (WGS) entry which is preliminary data.</text>
</comment>
<gene>
    <name evidence="1" type="ORF">CGZ90_06625</name>
</gene>
<name>A0A235FE18_9BACL</name>
<proteinExistence type="predicted"/>